<protein>
    <submittedName>
        <fullName evidence="5">Acetylhydrolase</fullName>
    </submittedName>
</protein>
<keyword evidence="2" id="KW-0442">Lipid degradation</keyword>
<keyword evidence="1" id="KW-0378">Hydrolase</keyword>
<dbReference type="Proteomes" id="UP001356095">
    <property type="component" value="Unassembled WGS sequence"/>
</dbReference>
<evidence type="ECO:0000256" key="1">
    <source>
        <dbReference type="ARBA" id="ARBA00022801"/>
    </source>
</evidence>
<keyword evidence="6" id="KW-1185">Reference proteome</keyword>
<dbReference type="PANTHER" id="PTHR10272">
    <property type="entry name" value="PLATELET-ACTIVATING FACTOR ACETYLHYDROLASE"/>
    <property type="match status" value="1"/>
</dbReference>
<evidence type="ECO:0000313" key="5">
    <source>
        <dbReference type="EMBL" id="MEE2038865.1"/>
    </source>
</evidence>
<keyword evidence="3" id="KW-0443">Lipid metabolism</keyword>
<evidence type="ECO:0000256" key="2">
    <source>
        <dbReference type="ARBA" id="ARBA00022963"/>
    </source>
</evidence>
<dbReference type="Gene3D" id="3.40.50.1820">
    <property type="entry name" value="alpha/beta hydrolase"/>
    <property type="match status" value="1"/>
</dbReference>
<proteinExistence type="predicted"/>
<sequence>MPHVRRNDRPSHRAPRAPRAASGSPLPLRFGTALALTAALVLASSAGALAGPAPGPPEAPRAFLPAPTGQLPVGRTTLHLVDGDREDVWVGGPRELMTTLWYPARSDAGRRAPYMTEAESAAVVEANGVTHLPADVLHRVRTHSREDVAPVRSDGGLPLVVLSPGAGHNRIWFSSLAEELASHGFVVAAVDHAHESAPVEYPHGLVTGCAGCASGDWPLGASNRAEDVSFLLDRLTGPDPAWRWSHVIDPSRVGMAGHSWGGAATAETLRAEERMDAGINLDGPYYASALEGDLDKPLALIENDQGHSWEGAGEMWPRLTGWRQWIRPTGSGHSNGIDQGLVTEQLGLRDLYTPGEWRNLYGDIPLDRGLQLVRAYSVAFFDHHLRGGDQPLLDDPQGVHPELVVVDPG</sequence>
<dbReference type="Pfam" id="PF03403">
    <property type="entry name" value="PAF-AH_p_II"/>
    <property type="match status" value="1"/>
</dbReference>
<organism evidence="5 6">
    <name type="scientific">Nocardiopsis codii</name>
    <dbReference type="NCBI Taxonomy" id="3065942"/>
    <lineage>
        <taxon>Bacteria</taxon>
        <taxon>Bacillati</taxon>
        <taxon>Actinomycetota</taxon>
        <taxon>Actinomycetes</taxon>
        <taxon>Streptosporangiales</taxon>
        <taxon>Nocardiopsidaceae</taxon>
        <taxon>Nocardiopsis</taxon>
    </lineage>
</organism>
<name>A0ABU7K9F3_9ACTN</name>
<reference evidence="5 6" key="1">
    <citation type="submission" date="2023-08" db="EMBL/GenBank/DDBJ databases">
        <authorList>
            <person name="Girao M."/>
            <person name="Carvalho M.F."/>
        </authorList>
    </citation>
    <scope>NUCLEOTIDE SEQUENCE [LARGE SCALE GENOMIC DNA]</scope>
    <source>
        <strain evidence="5 6">CT-R113</strain>
    </source>
</reference>
<evidence type="ECO:0000256" key="3">
    <source>
        <dbReference type="ARBA" id="ARBA00023098"/>
    </source>
</evidence>
<evidence type="ECO:0000256" key="4">
    <source>
        <dbReference type="SAM" id="MobiDB-lite"/>
    </source>
</evidence>
<feature type="region of interest" description="Disordered" evidence="4">
    <location>
        <begin position="1"/>
        <end position="25"/>
    </location>
</feature>
<dbReference type="EMBL" id="JAUZMY010000015">
    <property type="protein sequence ID" value="MEE2038865.1"/>
    <property type="molecule type" value="Genomic_DNA"/>
</dbReference>
<gene>
    <name evidence="5" type="ORF">Q8791_16705</name>
</gene>
<comment type="caution">
    <text evidence="5">The sequence shown here is derived from an EMBL/GenBank/DDBJ whole genome shotgun (WGS) entry which is preliminary data.</text>
</comment>
<evidence type="ECO:0000313" key="6">
    <source>
        <dbReference type="Proteomes" id="UP001356095"/>
    </source>
</evidence>
<accession>A0ABU7K9F3</accession>
<dbReference type="InterPro" id="IPR029058">
    <property type="entry name" value="AB_hydrolase_fold"/>
</dbReference>
<feature type="compositionally biased region" description="Basic and acidic residues" evidence="4">
    <location>
        <begin position="1"/>
        <end position="11"/>
    </location>
</feature>
<dbReference type="RefSeq" id="WP_330092641.1">
    <property type="nucleotide sequence ID" value="NZ_JAUZMY010000015.1"/>
</dbReference>
<dbReference type="PANTHER" id="PTHR10272:SF0">
    <property type="entry name" value="PLATELET-ACTIVATING FACTOR ACETYLHYDROLASE"/>
    <property type="match status" value="1"/>
</dbReference>
<dbReference type="SUPFAM" id="SSF53474">
    <property type="entry name" value="alpha/beta-Hydrolases"/>
    <property type="match status" value="1"/>
</dbReference>